<proteinExistence type="predicted"/>
<organism evidence="2 3">
    <name type="scientific">Conexibacter arvalis</name>
    <dbReference type="NCBI Taxonomy" id="912552"/>
    <lineage>
        <taxon>Bacteria</taxon>
        <taxon>Bacillati</taxon>
        <taxon>Actinomycetota</taxon>
        <taxon>Thermoleophilia</taxon>
        <taxon>Solirubrobacterales</taxon>
        <taxon>Conexibacteraceae</taxon>
        <taxon>Conexibacter</taxon>
    </lineage>
</organism>
<dbReference type="Pfam" id="PF12728">
    <property type="entry name" value="HTH_17"/>
    <property type="match status" value="1"/>
</dbReference>
<dbReference type="SUPFAM" id="SSF46955">
    <property type="entry name" value="Putative DNA-binding domain"/>
    <property type="match status" value="1"/>
</dbReference>
<dbReference type="InterPro" id="IPR041657">
    <property type="entry name" value="HTH_17"/>
</dbReference>
<name>A0A840IBW6_9ACTN</name>
<protein>
    <submittedName>
        <fullName evidence="2">Excisionase family DNA binding protein</fullName>
    </submittedName>
</protein>
<dbReference type="NCBIfam" id="TIGR01764">
    <property type="entry name" value="excise"/>
    <property type="match status" value="1"/>
</dbReference>
<dbReference type="InterPro" id="IPR009061">
    <property type="entry name" value="DNA-bd_dom_put_sf"/>
</dbReference>
<sequence length="82" mass="9153">MTAPTREPHGGEELDGELIDAEEAARLLSVPPSWVLSQARSGRIPHIRLGRYGRFERRQLAAWCTTRRQGPGTSLGTRKRST</sequence>
<dbReference type="GO" id="GO:0003677">
    <property type="term" value="F:DNA binding"/>
    <property type="evidence" value="ECO:0007669"/>
    <property type="project" value="InterPro"/>
</dbReference>
<dbReference type="InterPro" id="IPR010093">
    <property type="entry name" value="SinI_DNA-bd"/>
</dbReference>
<feature type="domain" description="Helix-turn-helix" evidence="1">
    <location>
        <begin position="20"/>
        <end position="66"/>
    </location>
</feature>
<dbReference type="AlphaFoldDB" id="A0A840IBW6"/>
<dbReference type="RefSeq" id="WP_183339590.1">
    <property type="nucleotide sequence ID" value="NZ_JACHNU010000001.1"/>
</dbReference>
<dbReference type="Proteomes" id="UP000585272">
    <property type="component" value="Unassembled WGS sequence"/>
</dbReference>
<reference evidence="2 3" key="1">
    <citation type="submission" date="2020-08" db="EMBL/GenBank/DDBJ databases">
        <title>Genomic Encyclopedia of Archaeal and Bacterial Type Strains, Phase II (KMG-II): from individual species to whole genera.</title>
        <authorList>
            <person name="Goeker M."/>
        </authorList>
    </citation>
    <scope>NUCLEOTIDE SEQUENCE [LARGE SCALE GENOMIC DNA]</scope>
    <source>
        <strain evidence="2 3">DSM 23288</strain>
    </source>
</reference>
<dbReference type="EMBL" id="JACHNU010000001">
    <property type="protein sequence ID" value="MBB4661430.1"/>
    <property type="molecule type" value="Genomic_DNA"/>
</dbReference>
<comment type="caution">
    <text evidence="2">The sequence shown here is derived from an EMBL/GenBank/DDBJ whole genome shotgun (WGS) entry which is preliminary data.</text>
</comment>
<evidence type="ECO:0000313" key="2">
    <source>
        <dbReference type="EMBL" id="MBB4661430.1"/>
    </source>
</evidence>
<accession>A0A840IBW6</accession>
<keyword evidence="3" id="KW-1185">Reference proteome</keyword>
<evidence type="ECO:0000313" key="3">
    <source>
        <dbReference type="Proteomes" id="UP000585272"/>
    </source>
</evidence>
<gene>
    <name evidence="2" type="ORF">BDZ31_001003</name>
</gene>
<evidence type="ECO:0000259" key="1">
    <source>
        <dbReference type="Pfam" id="PF12728"/>
    </source>
</evidence>